<dbReference type="RefSeq" id="XP_067544014.1">
    <property type="nucleotide sequence ID" value="XM_067688826.1"/>
</dbReference>
<comment type="caution">
    <text evidence="1">The sequence shown here is derived from an EMBL/GenBank/DDBJ whole genome shotgun (WGS) entry which is preliminary data.</text>
</comment>
<dbReference type="GeneID" id="93647758"/>
<dbReference type="EMBL" id="LTDL01000041">
    <property type="protein sequence ID" value="OAG29335.1"/>
    <property type="molecule type" value="Genomic_DNA"/>
</dbReference>
<evidence type="ECO:0000313" key="2">
    <source>
        <dbReference type="Proteomes" id="UP000185944"/>
    </source>
</evidence>
<keyword evidence="2" id="KW-1185">Reference proteome</keyword>
<protein>
    <submittedName>
        <fullName evidence="1">Uncharacterized protein</fullName>
    </submittedName>
</protein>
<accession>A0A177EBL6</accession>
<dbReference type="Proteomes" id="UP000185944">
    <property type="component" value="Unassembled WGS sequence"/>
</dbReference>
<name>A0A177EBL6_9MICR</name>
<organism evidence="1 2">
    <name type="scientific">Nematocida displodere</name>
    <dbReference type="NCBI Taxonomy" id="1805483"/>
    <lineage>
        <taxon>Eukaryota</taxon>
        <taxon>Fungi</taxon>
        <taxon>Fungi incertae sedis</taxon>
        <taxon>Microsporidia</taxon>
        <taxon>Nematocida</taxon>
    </lineage>
</organism>
<gene>
    <name evidence="1" type="ORF">NEDG_01408</name>
</gene>
<sequence>MTTYEEWTSALSAIAEILQEKQPRKNALSKECRLLGCFTRLEILLERAPVPGSGAGCKKDPENTQPPSFARPQLERHLHAAKHIAQLLLRAPSHPNKLPLLAMLTSPW</sequence>
<reference evidence="1 2" key="1">
    <citation type="submission" date="2016-02" db="EMBL/GenBank/DDBJ databases">
        <title>Discovery of a natural microsporidian pathogen with a broad tissue tropism in Caenorhabditis elegans.</title>
        <authorList>
            <person name="Luallen R.J."/>
            <person name="Reinke A.W."/>
            <person name="Tong L."/>
            <person name="Botts M.R."/>
            <person name="Felix M.-A."/>
            <person name="Troemel E.R."/>
        </authorList>
    </citation>
    <scope>NUCLEOTIDE SEQUENCE [LARGE SCALE GENOMIC DNA]</scope>
    <source>
        <strain evidence="1 2">JUm2807</strain>
    </source>
</reference>
<evidence type="ECO:0000313" key="1">
    <source>
        <dbReference type="EMBL" id="OAG29335.1"/>
    </source>
</evidence>
<proteinExistence type="predicted"/>
<dbReference type="VEuPathDB" id="MicrosporidiaDB:NEDG_01408"/>
<dbReference type="AlphaFoldDB" id="A0A177EBL6"/>